<dbReference type="SUPFAM" id="SSF53474">
    <property type="entry name" value="alpha/beta-Hydrolases"/>
    <property type="match status" value="1"/>
</dbReference>
<dbReference type="InterPro" id="IPR050266">
    <property type="entry name" value="AB_hydrolase_sf"/>
</dbReference>
<organism evidence="2 3">
    <name type="scientific">Actinoallomurus liliacearum</name>
    <dbReference type="NCBI Taxonomy" id="1080073"/>
    <lineage>
        <taxon>Bacteria</taxon>
        <taxon>Bacillati</taxon>
        <taxon>Actinomycetota</taxon>
        <taxon>Actinomycetes</taxon>
        <taxon>Streptosporangiales</taxon>
        <taxon>Thermomonosporaceae</taxon>
        <taxon>Actinoallomurus</taxon>
    </lineage>
</organism>
<evidence type="ECO:0000313" key="2">
    <source>
        <dbReference type="EMBL" id="GAA4613572.1"/>
    </source>
</evidence>
<evidence type="ECO:0000259" key="1">
    <source>
        <dbReference type="Pfam" id="PF00561"/>
    </source>
</evidence>
<gene>
    <name evidence="2" type="ORF">GCM10023195_58810</name>
</gene>
<dbReference type="Proteomes" id="UP001500212">
    <property type="component" value="Unassembled WGS sequence"/>
</dbReference>
<feature type="domain" description="AB hydrolase-1" evidence="1">
    <location>
        <begin position="29"/>
        <end position="135"/>
    </location>
</feature>
<accession>A0ABP8TT78</accession>
<dbReference type="InterPro" id="IPR000073">
    <property type="entry name" value="AB_hydrolase_1"/>
</dbReference>
<dbReference type="EMBL" id="BAABHJ010000023">
    <property type="protein sequence ID" value="GAA4613572.1"/>
    <property type="molecule type" value="Genomic_DNA"/>
</dbReference>
<reference evidence="3" key="1">
    <citation type="journal article" date="2019" name="Int. J. Syst. Evol. Microbiol.">
        <title>The Global Catalogue of Microorganisms (GCM) 10K type strain sequencing project: providing services to taxonomists for standard genome sequencing and annotation.</title>
        <authorList>
            <consortium name="The Broad Institute Genomics Platform"/>
            <consortium name="The Broad Institute Genome Sequencing Center for Infectious Disease"/>
            <person name="Wu L."/>
            <person name="Ma J."/>
        </authorList>
    </citation>
    <scope>NUCLEOTIDE SEQUENCE [LARGE SCALE GENOMIC DNA]</scope>
    <source>
        <strain evidence="3">JCM 17938</strain>
    </source>
</reference>
<protein>
    <recommendedName>
        <fullName evidence="1">AB hydrolase-1 domain-containing protein</fullName>
    </recommendedName>
</protein>
<dbReference type="RefSeq" id="WP_345361574.1">
    <property type="nucleotide sequence ID" value="NZ_BAABHJ010000023.1"/>
</dbReference>
<comment type="caution">
    <text evidence="2">The sequence shown here is derived from an EMBL/GenBank/DDBJ whole genome shotgun (WGS) entry which is preliminary data.</text>
</comment>
<dbReference type="Gene3D" id="3.40.50.1820">
    <property type="entry name" value="alpha/beta hydrolase"/>
    <property type="match status" value="1"/>
</dbReference>
<proteinExistence type="predicted"/>
<dbReference type="PRINTS" id="PR00111">
    <property type="entry name" value="ABHYDROLASE"/>
</dbReference>
<keyword evidence="3" id="KW-1185">Reference proteome</keyword>
<evidence type="ECO:0000313" key="3">
    <source>
        <dbReference type="Proteomes" id="UP001500212"/>
    </source>
</evidence>
<dbReference type="PANTHER" id="PTHR43798">
    <property type="entry name" value="MONOACYLGLYCEROL LIPASE"/>
    <property type="match status" value="1"/>
</dbReference>
<sequence>MPFADLADPGRPGGDVRLFYTDDGTGDLPLLLVHGWGSDSQEWAWHLPDLAARHRVISVDVRGHGNSSVPPSGFHPRDMAADLVRLLDHLDIPQVIGVGHSMGGQIVSILAVEHPDRVKALVCVDPGYGHPPEISAAAPAQVRALRADAGAALRIDAWCYTPVTPPMIKVWHARRLLAMPPHVLAEAFAGLFTGEDQIGSRPACDDYLKRRECPVLTFRFDPALSAWDESLSTHPASTTVTWPGSGHRLHEERPREFLLVMNRWIKGVTQ</sequence>
<name>A0ABP8TT78_9ACTN</name>
<dbReference type="InterPro" id="IPR029058">
    <property type="entry name" value="AB_hydrolase_fold"/>
</dbReference>
<dbReference type="Pfam" id="PF00561">
    <property type="entry name" value="Abhydrolase_1"/>
    <property type="match status" value="1"/>
</dbReference>